<accession>A0A645CH03</accession>
<dbReference type="Gene3D" id="3.30.70.2200">
    <property type="match status" value="1"/>
</dbReference>
<comment type="caution">
    <text evidence="2">The sequence shown here is derived from an EMBL/GenBank/DDBJ whole genome shotgun (WGS) entry which is preliminary data.</text>
</comment>
<dbReference type="AlphaFoldDB" id="A0A645CH03"/>
<dbReference type="PANTHER" id="PTHR40705">
    <property type="entry name" value="TRNA(ILE2) 2-AGMATINYLCYTIDINE SYNTHETASE TIAS"/>
    <property type="match status" value="1"/>
</dbReference>
<sequence>MKMSKECPYGEFIEHKIIQLNPEAPNKTTNCCSTAISFAIKEEDKEKLIEYAKEFFTKESVSDDTVMTVYEGLRIPEELQDWSWKAKSILYTEKDAVDIAKRNGVRTYGLKKGTKGIIGAVAAIGCFDMGLRSAGLPEDFD</sequence>
<proteinExistence type="predicted"/>
<reference evidence="2" key="1">
    <citation type="submission" date="2019-08" db="EMBL/GenBank/DDBJ databases">
        <authorList>
            <person name="Kucharzyk K."/>
            <person name="Murdoch R.W."/>
            <person name="Higgins S."/>
            <person name="Loffler F."/>
        </authorList>
    </citation>
    <scope>NUCLEOTIDE SEQUENCE</scope>
</reference>
<protein>
    <recommendedName>
        <fullName evidence="1">TiaS FLD domain-containing protein</fullName>
    </recommendedName>
</protein>
<dbReference type="PANTHER" id="PTHR40705:SF2">
    <property type="entry name" value="DUF1743 DOMAIN-CONTAINING PROTEIN"/>
    <property type="match status" value="1"/>
</dbReference>
<dbReference type="Pfam" id="PF08489">
    <property type="entry name" value="TiaS_FLD"/>
    <property type="match status" value="1"/>
</dbReference>
<evidence type="ECO:0000259" key="1">
    <source>
        <dbReference type="Pfam" id="PF08489"/>
    </source>
</evidence>
<gene>
    <name evidence="2" type="ORF">SDC9_123223</name>
</gene>
<dbReference type="EMBL" id="VSSQ01027142">
    <property type="protein sequence ID" value="MPM76226.1"/>
    <property type="molecule type" value="Genomic_DNA"/>
</dbReference>
<dbReference type="InterPro" id="IPR013696">
    <property type="entry name" value="TiaS_FLD"/>
</dbReference>
<organism evidence="2">
    <name type="scientific">bioreactor metagenome</name>
    <dbReference type="NCBI Taxonomy" id="1076179"/>
    <lineage>
        <taxon>unclassified sequences</taxon>
        <taxon>metagenomes</taxon>
        <taxon>ecological metagenomes</taxon>
    </lineage>
</organism>
<feature type="domain" description="TiaS FLD" evidence="1">
    <location>
        <begin position="13"/>
        <end position="77"/>
    </location>
</feature>
<name>A0A645CH03_9ZZZZ</name>
<evidence type="ECO:0000313" key="2">
    <source>
        <dbReference type="EMBL" id="MPM76226.1"/>
    </source>
</evidence>